<dbReference type="InterPro" id="IPR036390">
    <property type="entry name" value="WH_DNA-bd_sf"/>
</dbReference>
<dbReference type="InterPro" id="IPR001766">
    <property type="entry name" value="Fork_head_dom"/>
</dbReference>
<evidence type="ECO:0000256" key="1">
    <source>
        <dbReference type="ARBA" id="ARBA00004123"/>
    </source>
</evidence>
<reference evidence="6 7" key="1">
    <citation type="submission" date="2021-04" db="EMBL/GenBank/DDBJ databases">
        <authorList>
            <person name="Bliznina A."/>
        </authorList>
    </citation>
    <scope>NUCLEOTIDE SEQUENCE [LARGE SCALE GENOMIC DNA]</scope>
</reference>
<dbReference type="Proteomes" id="UP001158576">
    <property type="component" value="Chromosome PAR"/>
</dbReference>
<feature type="domain" description="Fork-head" evidence="5">
    <location>
        <begin position="15"/>
        <end position="110"/>
    </location>
</feature>
<sequence length="191" mass="22041">MTKSPKSRGYRRHEKPPLSYITLIAMAIKSHSSQRATLQQINEWLAANFPFFRGEYVGWKNSVRHNLSLNDCFVKILRDPSRPWGKDNYWTIAENCSYIFDNGAFRRRRKNELANRPAPFSIDWILSLPNSRPSSPLSSSDSETCSVSSTTPPPALKRHYPLSTLPFCLPRRLPQVYHVKKRSFTIDSILT</sequence>
<dbReference type="PANTHER" id="PTHR11829">
    <property type="entry name" value="FORKHEAD BOX PROTEIN"/>
    <property type="match status" value="1"/>
</dbReference>
<evidence type="ECO:0000313" key="7">
    <source>
        <dbReference type="Proteomes" id="UP001158576"/>
    </source>
</evidence>
<protein>
    <submittedName>
        <fullName evidence="6">Oidioi.mRNA.OKI2018_I69.PAR.g9305.t1.cds</fullName>
    </submittedName>
</protein>
<evidence type="ECO:0000256" key="3">
    <source>
        <dbReference type="ARBA" id="ARBA00023242"/>
    </source>
</evidence>
<dbReference type="SMART" id="SM00339">
    <property type="entry name" value="FH"/>
    <property type="match status" value="1"/>
</dbReference>
<gene>
    <name evidence="6" type="ORF">OKIOD_LOCUS863</name>
</gene>
<proteinExistence type="predicted"/>
<dbReference type="Pfam" id="PF00250">
    <property type="entry name" value="Forkhead"/>
    <property type="match status" value="1"/>
</dbReference>
<keyword evidence="3 4" id="KW-0539">Nucleus</keyword>
<keyword evidence="7" id="KW-1185">Reference proteome</keyword>
<evidence type="ECO:0000256" key="2">
    <source>
        <dbReference type="ARBA" id="ARBA00023125"/>
    </source>
</evidence>
<evidence type="ECO:0000256" key="4">
    <source>
        <dbReference type="PROSITE-ProRule" id="PRU00089"/>
    </source>
</evidence>
<organism evidence="6 7">
    <name type="scientific">Oikopleura dioica</name>
    <name type="common">Tunicate</name>
    <dbReference type="NCBI Taxonomy" id="34765"/>
    <lineage>
        <taxon>Eukaryota</taxon>
        <taxon>Metazoa</taxon>
        <taxon>Chordata</taxon>
        <taxon>Tunicata</taxon>
        <taxon>Appendicularia</taxon>
        <taxon>Copelata</taxon>
        <taxon>Oikopleuridae</taxon>
        <taxon>Oikopleura</taxon>
    </lineage>
</organism>
<feature type="DNA-binding region" description="Fork-head" evidence="4">
    <location>
        <begin position="15"/>
        <end position="110"/>
    </location>
</feature>
<evidence type="ECO:0000313" key="6">
    <source>
        <dbReference type="EMBL" id="CAG5079642.1"/>
    </source>
</evidence>
<dbReference type="PANTHER" id="PTHR11829:SF206">
    <property type="entry name" value="FORKHEAD BOX PROTEIN Q1"/>
    <property type="match status" value="1"/>
</dbReference>
<evidence type="ECO:0000259" key="5">
    <source>
        <dbReference type="PROSITE" id="PS50039"/>
    </source>
</evidence>
<dbReference type="SUPFAM" id="SSF46785">
    <property type="entry name" value="Winged helix' DNA-binding domain"/>
    <property type="match status" value="1"/>
</dbReference>
<dbReference type="PROSITE" id="PS00658">
    <property type="entry name" value="FORK_HEAD_2"/>
    <property type="match status" value="1"/>
</dbReference>
<dbReference type="InterPro" id="IPR018122">
    <property type="entry name" value="TF_fork_head_CS_1"/>
</dbReference>
<dbReference type="InterPro" id="IPR050211">
    <property type="entry name" value="FOX_domain-containing"/>
</dbReference>
<dbReference type="EMBL" id="OU015568">
    <property type="protein sequence ID" value="CAG5079642.1"/>
    <property type="molecule type" value="Genomic_DNA"/>
</dbReference>
<name>A0ABN7RMQ7_OIKDI</name>
<dbReference type="InterPro" id="IPR036388">
    <property type="entry name" value="WH-like_DNA-bd_sf"/>
</dbReference>
<dbReference type="Gene3D" id="1.10.10.10">
    <property type="entry name" value="Winged helix-like DNA-binding domain superfamily/Winged helix DNA-binding domain"/>
    <property type="match status" value="1"/>
</dbReference>
<accession>A0ABN7RMQ7</accession>
<dbReference type="PROSITE" id="PS50039">
    <property type="entry name" value="FORK_HEAD_3"/>
    <property type="match status" value="1"/>
</dbReference>
<dbReference type="PRINTS" id="PR00053">
    <property type="entry name" value="FORKHEAD"/>
</dbReference>
<comment type="subcellular location">
    <subcellularLocation>
        <location evidence="1 4">Nucleus</location>
    </subcellularLocation>
</comment>
<keyword evidence="2 4" id="KW-0238">DNA-binding</keyword>
<dbReference type="PROSITE" id="PS00657">
    <property type="entry name" value="FORK_HEAD_1"/>
    <property type="match status" value="1"/>
</dbReference>
<dbReference type="InterPro" id="IPR030456">
    <property type="entry name" value="TF_fork_head_CS_2"/>
</dbReference>